<evidence type="ECO:0000313" key="1">
    <source>
        <dbReference type="EMBL" id="SBP41569.1"/>
    </source>
</evidence>
<reference evidence="1" key="2">
    <citation type="submission" date="2016-06" db="EMBL/GenBank/DDBJ databases">
        <title>The genome of a short-lived fish provides insights into sex chromosome evolution and the genetic control of aging.</title>
        <authorList>
            <person name="Reichwald K."/>
            <person name="Felder M."/>
            <person name="Petzold A."/>
            <person name="Koch P."/>
            <person name="Groth M."/>
            <person name="Platzer M."/>
        </authorList>
    </citation>
    <scope>NUCLEOTIDE SEQUENCE</scope>
    <source>
        <tissue evidence="1">Brain</tissue>
    </source>
</reference>
<organism evidence="1">
    <name type="scientific">Nothobranchius furzeri</name>
    <name type="common">Turquoise killifish</name>
    <dbReference type="NCBI Taxonomy" id="105023"/>
    <lineage>
        <taxon>Eukaryota</taxon>
        <taxon>Metazoa</taxon>
        <taxon>Chordata</taxon>
        <taxon>Craniata</taxon>
        <taxon>Vertebrata</taxon>
        <taxon>Euteleostomi</taxon>
        <taxon>Actinopterygii</taxon>
        <taxon>Neopterygii</taxon>
        <taxon>Teleostei</taxon>
        <taxon>Neoteleostei</taxon>
        <taxon>Acanthomorphata</taxon>
        <taxon>Ovalentaria</taxon>
        <taxon>Atherinomorphae</taxon>
        <taxon>Cyprinodontiformes</taxon>
        <taxon>Nothobranchiidae</taxon>
        <taxon>Nothobranchius</taxon>
    </lineage>
</organism>
<sequence>SAAPSPPSPHPDTRLPNYYSVVNCNSCSVEETC</sequence>
<protein>
    <submittedName>
        <fullName evidence="1">Uncharacterized protein</fullName>
    </submittedName>
</protein>
<gene>
    <name evidence="1" type="primary">Nfu_g_1_014954</name>
</gene>
<proteinExistence type="predicted"/>
<reference evidence="1" key="1">
    <citation type="submission" date="2016-05" db="EMBL/GenBank/DDBJ databases">
        <authorList>
            <person name="Lavstsen T."/>
            <person name="Jespersen J.S."/>
        </authorList>
    </citation>
    <scope>NUCLEOTIDE SEQUENCE</scope>
    <source>
        <tissue evidence="1">Brain</tissue>
    </source>
</reference>
<dbReference type="AlphaFoldDB" id="A0A1A7ZG02"/>
<dbReference type="EMBL" id="HADY01003084">
    <property type="protein sequence ID" value="SBP41569.1"/>
    <property type="molecule type" value="Transcribed_RNA"/>
</dbReference>
<feature type="non-terminal residue" evidence="1">
    <location>
        <position position="1"/>
    </location>
</feature>
<name>A0A1A7ZG02_NOTFU</name>
<feature type="non-terminal residue" evidence="1">
    <location>
        <position position="33"/>
    </location>
</feature>
<accession>A0A1A7ZG02</accession>